<name>A0A8H4IVB6_9PEZI</name>
<evidence type="ECO:0000259" key="2">
    <source>
        <dbReference type="Pfam" id="PF24883"/>
    </source>
</evidence>
<dbReference type="Pfam" id="PF24883">
    <property type="entry name" value="NPHP3_N"/>
    <property type="match status" value="1"/>
</dbReference>
<sequence>MEDGREDARLQNLWNFVLEKYESATDEKLQHHSVLTVEDMEARLSDMARAGRGEIIKKSAETVFNVAKYASAVSPVSSHASIVFEALTAIKTTVEDYQKNFTKKRVLEKVHEAARNLDRIQDYMKMSHDGLEIDAALKTSIQQLFTQILMLCMIYQKVERDSRTRLGRAKSLLKAAIGYDGGIGSNLKKIQDETARELSNNVAALRVSDAYAKSDRNLKNLREYLEIGDATPLWESIQTSLRQAHVENTGEWFRRLPEFTSWADADSTCQTPTLVLRAKIGCGKRHLCSQVVQFLEDKYISQHRNVNTSIAWYFFPRDEDLKSDSNLNDEESIDMQSEGIKKDASLRDALVALAWQLAKRDGAFEQHAIGQMRARPRGFSKALDVWTELIFRFFKDKNEDTKPTKISFLVIDGFVPANADSYEKKTLKRMINDTSDSAQKSFQIRLLLSGELEKFKADKMKEINIFDEGQRLDAELLIENRLKRTYEPWNKEMEGYRILREMEKRVFSDFNGNYHDLNESLDEIDRTSKKGLFDLRELQLRGLGLATTAERHLEMLNDELNDEEVELLNEVISFLICKKDPPTIQQLKAYVSLRLGSKAEK</sequence>
<organism evidence="3 4">
    <name type="scientific">Botryosphaeria dothidea</name>
    <dbReference type="NCBI Taxonomy" id="55169"/>
    <lineage>
        <taxon>Eukaryota</taxon>
        <taxon>Fungi</taxon>
        <taxon>Dikarya</taxon>
        <taxon>Ascomycota</taxon>
        <taxon>Pezizomycotina</taxon>
        <taxon>Dothideomycetes</taxon>
        <taxon>Dothideomycetes incertae sedis</taxon>
        <taxon>Botryosphaeriales</taxon>
        <taxon>Botryosphaeriaceae</taxon>
        <taxon>Botryosphaeria</taxon>
    </lineage>
</organism>
<dbReference type="InterPro" id="IPR056884">
    <property type="entry name" value="NPHP3-like_N"/>
</dbReference>
<dbReference type="EMBL" id="WWBZ02000033">
    <property type="protein sequence ID" value="KAF4307009.1"/>
    <property type="molecule type" value="Genomic_DNA"/>
</dbReference>
<feature type="domain" description="Nephrocystin 3-like N-terminal" evidence="2">
    <location>
        <begin position="248"/>
        <end position="323"/>
    </location>
</feature>
<evidence type="ECO:0000256" key="1">
    <source>
        <dbReference type="ARBA" id="ARBA00022737"/>
    </source>
</evidence>
<dbReference type="PANTHER" id="PTHR10039">
    <property type="entry name" value="AMELOGENIN"/>
    <property type="match status" value="1"/>
</dbReference>
<reference evidence="3" key="1">
    <citation type="submission" date="2020-04" db="EMBL/GenBank/DDBJ databases">
        <title>Genome Assembly and Annotation of Botryosphaeria dothidea sdau 11-99, a Latent Pathogen of Apple Fruit Ring Rot in China.</title>
        <authorList>
            <person name="Yu C."/>
            <person name="Diao Y."/>
            <person name="Lu Q."/>
            <person name="Zhao J."/>
            <person name="Cui S."/>
            <person name="Peng C."/>
            <person name="He B."/>
            <person name="Liu H."/>
        </authorList>
    </citation>
    <scope>NUCLEOTIDE SEQUENCE [LARGE SCALE GENOMIC DNA]</scope>
    <source>
        <strain evidence="3">Sdau11-99</strain>
    </source>
</reference>
<evidence type="ECO:0000313" key="4">
    <source>
        <dbReference type="Proteomes" id="UP000572817"/>
    </source>
</evidence>
<accession>A0A8H4IVB6</accession>
<comment type="caution">
    <text evidence="3">The sequence shown here is derived from an EMBL/GenBank/DDBJ whole genome shotgun (WGS) entry which is preliminary data.</text>
</comment>
<dbReference type="PANTHER" id="PTHR10039:SF17">
    <property type="entry name" value="FUNGAL STAND N-TERMINAL GOODBYE DOMAIN-CONTAINING PROTEIN-RELATED"/>
    <property type="match status" value="1"/>
</dbReference>
<dbReference type="OrthoDB" id="2913095at2759"/>
<gene>
    <name evidence="3" type="ORF">GTA08_BOTSDO06075</name>
</gene>
<evidence type="ECO:0000313" key="3">
    <source>
        <dbReference type="EMBL" id="KAF4307009.1"/>
    </source>
</evidence>
<proteinExistence type="predicted"/>
<dbReference type="Proteomes" id="UP000572817">
    <property type="component" value="Unassembled WGS sequence"/>
</dbReference>
<dbReference type="AlphaFoldDB" id="A0A8H4IVB6"/>
<keyword evidence="4" id="KW-1185">Reference proteome</keyword>
<protein>
    <recommendedName>
        <fullName evidence="2">Nephrocystin 3-like N-terminal domain-containing protein</fullName>
    </recommendedName>
</protein>
<keyword evidence="1" id="KW-0677">Repeat</keyword>